<keyword evidence="4" id="KW-0804">Transcription</keyword>
<feature type="compositionally biased region" description="Low complexity" evidence="7">
    <location>
        <begin position="461"/>
        <end position="478"/>
    </location>
</feature>
<organism evidence="9 10">
    <name type="scientific">Diaporthe australafricana</name>
    <dbReference type="NCBI Taxonomy" id="127596"/>
    <lineage>
        <taxon>Eukaryota</taxon>
        <taxon>Fungi</taxon>
        <taxon>Dikarya</taxon>
        <taxon>Ascomycota</taxon>
        <taxon>Pezizomycotina</taxon>
        <taxon>Sordariomycetes</taxon>
        <taxon>Sordariomycetidae</taxon>
        <taxon>Diaporthales</taxon>
        <taxon>Diaporthaceae</taxon>
        <taxon>Diaporthe</taxon>
    </lineage>
</organism>
<feature type="region of interest" description="Disordered" evidence="7">
    <location>
        <begin position="254"/>
        <end position="406"/>
    </location>
</feature>
<feature type="region of interest" description="Disordered" evidence="7">
    <location>
        <begin position="420"/>
        <end position="518"/>
    </location>
</feature>
<keyword evidence="5" id="KW-0539">Nucleus</keyword>
<evidence type="ECO:0000256" key="3">
    <source>
        <dbReference type="ARBA" id="ARBA00023015"/>
    </source>
</evidence>
<dbReference type="InterPro" id="IPR037794">
    <property type="entry name" value="TAF12"/>
</dbReference>
<feature type="region of interest" description="Disordered" evidence="7">
    <location>
        <begin position="57"/>
        <end position="156"/>
    </location>
</feature>
<dbReference type="Proteomes" id="UP001583177">
    <property type="component" value="Unassembled WGS sequence"/>
</dbReference>
<comment type="similarity">
    <text evidence="2">Belongs to the TAF12 family.</text>
</comment>
<feature type="compositionally biased region" description="Polar residues" evidence="7">
    <location>
        <begin position="57"/>
        <end position="68"/>
    </location>
</feature>
<dbReference type="Gene3D" id="1.10.20.10">
    <property type="entry name" value="Histone, subunit A"/>
    <property type="match status" value="1"/>
</dbReference>
<reference evidence="9 10" key="1">
    <citation type="journal article" date="2024" name="IMA Fungus">
        <title>IMA Genome - F19 : A genome assembly and annotation guide to empower mycologists, including annotated draft genome sequences of Ceratocystis pirilliformis, Diaporthe australafricana, Fusarium ophioides, Paecilomyces lecythidis, and Sporothrix stenoceras.</title>
        <authorList>
            <person name="Aylward J."/>
            <person name="Wilson A.M."/>
            <person name="Visagie C.M."/>
            <person name="Spraker J."/>
            <person name="Barnes I."/>
            <person name="Buitendag C."/>
            <person name="Ceriani C."/>
            <person name="Del Mar Angel L."/>
            <person name="du Plessis D."/>
            <person name="Fuchs T."/>
            <person name="Gasser K."/>
            <person name="Kramer D."/>
            <person name="Li W."/>
            <person name="Munsamy K."/>
            <person name="Piso A."/>
            <person name="Price J.L."/>
            <person name="Sonnekus B."/>
            <person name="Thomas C."/>
            <person name="van der Nest A."/>
            <person name="van Dijk A."/>
            <person name="van Heerden A."/>
            <person name="van Vuuren N."/>
            <person name="Yilmaz N."/>
            <person name="Duong T.A."/>
            <person name="van der Merwe N.A."/>
            <person name="Wingfield M.J."/>
            <person name="Wingfield B.D."/>
        </authorList>
    </citation>
    <scope>NUCLEOTIDE SEQUENCE [LARGE SCALE GENOMIC DNA]</scope>
    <source>
        <strain evidence="9 10">CMW 18300</strain>
    </source>
</reference>
<feature type="compositionally biased region" description="Pro residues" evidence="7">
    <location>
        <begin position="285"/>
        <end position="295"/>
    </location>
</feature>
<feature type="compositionally biased region" description="Gly residues" evidence="7">
    <location>
        <begin position="1"/>
        <end position="17"/>
    </location>
</feature>
<evidence type="ECO:0000256" key="7">
    <source>
        <dbReference type="SAM" id="MobiDB-lite"/>
    </source>
</evidence>
<dbReference type="InterPro" id="IPR009072">
    <property type="entry name" value="Histone-fold"/>
</dbReference>
<comment type="subcellular location">
    <subcellularLocation>
        <location evidence="1">Nucleus</location>
    </subcellularLocation>
</comment>
<dbReference type="InterPro" id="IPR003228">
    <property type="entry name" value="TFIID_TAF12_dom"/>
</dbReference>
<evidence type="ECO:0000256" key="5">
    <source>
        <dbReference type="ARBA" id="ARBA00023242"/>
    </source>
</evidence>
<evidence type="ECO:0000256" key="4">
    <source>
        <dbReference type="ARBA" id="ARBA00023163"/>
    </source>
</evidence>
<evidence type="ECO:0000256" key="1">
    <source>
        <dbReference type="ARBA" id="ARBA00004123"/>
    </source>
</evidence>
<dbReference type="PANTHER" id="PTHR12264:SF21">
    <property type="entry name" value="TRANSCRIPTION INITIATION FACTOR TFIID SUBUNIT 12"/>
    <property type="match status" value="1"/>
</dbReference>
<evidence type="ECO:0000259" key="8">
    <source>
        <dbReference type="Pfam" id="PF03847"/>
    </source>
</evidence>
<evidence type="ECO:0000256" key="2">
    <source>
        <dbReference type="ARBA" id="ARBA00007530"/>
    </source>
</evidence>
<dbReference type="SUPFAM" id="SSF47113">
    <property type="entry name" value="Histone-fold"/>
    <property type="match status" value="1"/>
</dbReference>
<name>A0ABR3XD44_9PEZI</name>
<feature type="compositionally biased region" description="Low complexity" evidence="7">
    <location>
        <begin position="504"/>
        <end position="513"/>
    </location>
</feature>
<evidence type="ECO:0000256" key="6">
    <source>
        <dbReference type="SAM" id="Coils"/>
    </source>
</evidence>
<evidence type="ECO:0000313" key="10">
    <source>
        <dbReference type="Proteomes" id="UP001583177"/>
    </source>
</evidence>
<feature type="compositionally biased region" description="Low complexity" evidence="7">
    <location>
        <begin position="91"/>
        <end position="111"/>
    </location>
</feature>
<keyword evidence="6" id="KW-0175">Coiled coil</keyword>
<evidence type="ECO:0000313" key="9">
    <source>
        <dbReference type="EMBL" id="KAL1873876.1"/>
    </source>
</evidence>
<dbReference type="CDD" id="cd07981">
    <property type="entry name" value="HFD_TAF12"/>
    <property type="match status" value="1"/>
</dbReference>
<proteinExistence type="inferred from homology"/>
<feature type="domain" description="Transcription initiation factor TFIID subunit 12" evidence="8">
    <location>
        <begin position="607"/>
        <end position="648"/>
    </location>
</feature>
<accession>A0ABR3XD44</accession>
<dbReference type="EMBL" id="JAWRVE010000024">
    <property type="protein sequence ID" value="KAL1873876.1"/>
    <property type="molecule type" value="Genomic_DNA"/>
</dbReference>
<feature type="compositionally biased region" description="Low complexity" evidence="7">
    <location>
        <begin position="375"/>
        <end position="391"/>
    </location>
</feature>
<feature type="compositionally biased region" description="Polar residues" evidence="7">
    <location>
        <begin position="392"/>
        <end position="402"/>
    </location>
</feature>
<comment type="caution">
    <text evidence="9">The sequence shown here is derived from an EMBL/GenBank/DDBJ whole genome shotgun (WGS) entry which is preliminary data.</text>
</comment>
<gene>
    <name evidence="9" type="primary">TAF12</name>
    <name evidence="9" type="ORF">Daus18300_003748</name>
</gene>
<feature type="compositionally biased region" description="Polar residues" evidence="7">
    <location>
        <begin position="113"/>
        <end position="126"/>
    </location>
</feature>
<protein>
    <submittedName>
        <fullName evidence="9">Transcription initiation factor TFIID subunit 12</fullName>
    </submittedName>
</protein>
<dbReference type="Pfam" id="PF03847">
    <property type="entry name" value="TFIID_20kDa"/>
    <property type="match status" value="1"/>
</dbReference>
<feature type="compositionally biased region" description="Polar residues" evidence="7">
    <location>
        <begin position="262"/>
        <end position="272"/>
    </location>
</feature>
<feature type="compositionally biased region" description="Low complexity" evidence="7">
    <location>
        <begin position="315"/>
        <end position="349"/>
    </location>
</feature>
<keyword evidence="3" id="KW-0805">Transcription regulation</keyword>
<sequence>MNPGGQPGQAPQGGPGGNANPTGLRMFRPEQMRNIPQLSPEEKVRYENGLRQLWTALQSATSGSPQQREAQKKIADFSVQLMNKMKQRMPGNQAQQNQNTQAGNNQNTGAADPSTSGPATSQPSQNAATTGPSSTPAQSQSQPQPPRPGPGPHIQHHMEQMSWIPPQDVIDQGPEAAAKWSASSKEKYQRAMLQMQSTTDRLKQNEGVLKALQQKGAAMTTEEQNNLKNIQAQKPQVIKAYTDAKRFVEDFRKTQTERRAGQASNTQARPQSNGGGIATANVNAPPRPGPSPQQPAGPNNVDAAKNQANAASVVPGANGQPGGQQAQPQPPKATTSAAPQASPVATTQPAPGPVSQPIKVEPGTQQHPHPPPVNTAIASAAAAGQPSAGTPTQVRTPQTATPITGAPRSLSHQAALSLANQRGSQAGSLPGPAPQQSTPQGPAGTPLSAPGVMGTVVPQSTGHPHAHPQTQQPQPLTQNSKLPIPKQLHEKAAAPPQPVSLSAGGVTPGRPTYTGGGGIAGGVMGNPVLPKLPVVQMEGEGERVLNRKKLDDLVRQVCGGQAEGQEGNVLTPDVEEVRRGPPQFFSHPTFCLAQTESNTHTPWQSVLNLADTFVDRLLHSACNNAKQRGSKVLEIRDIQLVLERTYNIRIPGYSSDELRTVRKVQPAQGWITKMSAIQAAKVMPGKGDL</sequence>
<keyword evidence="10" id="KW-1185">Reference proteome</keyword>
<dbReference type="PANTHER" id="PTHR12264">
    <property type="entry name" value="TRANSCRIPTION INITIATION FACTOR TFIID SUBUNIT 12"/>
    <property type="match status" value="1"/>
</dbReference>
<feature type="compositionally biased region" description="Low complexity" evidence="7">
    <location>
        <begin position="127"/>
        <end position="142"/>
    </location>
</feature>
<feature type="coiled-coil region" evidence="6">
    <location>
        <begin position="185"/>
        <end position="215"/>
    </location>
</feature>
<feature type="region of interest" description="Disordered" evidence="7">
    <location>
        <begin position="1"/>
        <end position="44"/>
    </location>
</feature>